<dbReference type="EMBL" id="JAHWGI010001108">
    <property type="protein sequence ID" value="KAK3922708.1"/>
    <property type="molecule type" value="Genomic_DNA"/>
</dbReference>
<dbReference type="Proteomes" id="UP001219518">
    <property type="component" value="Unassembled WGS sequence"/>
</dbReference>
<reference evidence="1" key="1">
    <citation type="submission" date="2021-07" db="EMBL/GenBank/DDBJ databases">
        <authorList>
            <person name="Catto M.A."/>
            <person name="Jacobson A."/>
            <person name="Kennedy G."/>
            <person name="Labadie P."/>
            <person name="Hunt B.G."/>
            <person name="Srinivasan R."/>
        </authorList>
    </citation>
    <scope>NUCLEOTIDE SEQUENCE</scope>
    <source>
        <strain evidence="1">PL_HMW_Pooled</strain>
        <tissue evidence="1">Head</tissue>
    </source>
</reference>
<organism evidence="1 2">
    <name type="scientific">Frankliniella fusca</name>
    <dbReference type="NCBI Taxonomy" id="407009"/>
    <lineage>
        <taxon>Eukaryota</taxon>
        <taxon>Metazoa</taxon>
        <taxon>Ecdysozoa</taxon>
        <taxon>Arthropoda</taxon>
        <taxon>Hexapoda</taxon>
        <taxon>Insecta</taxon>
        <taxon>Pterygota</taxon>
        <taxon>Neoptera</taxon>
        <taxon>Paraneoptera</taxon>
        <taxon>Thysanoptera</taxon>
        <taxon>Terebrantia</taxon>
        <taxon>Thripoidea</taxon>
        <taxon>Thripidae</taxon>
        <taxon>Frankliniella</taxon>
    </lineage>
</organism>
<accession>A0AAE1HK70</accession>
<comment type="caution">
    <text evidence="1">The sequence shown here is derived from an EMBL/GenBank/DDBJ whole genome shotgun (WGS) entry which is preliminary data.</text>
</comment>
<gene>
    <name evidence="1" type="ORF">KUF71_000110</name>
</gene>
<proteinExistence type="predicted"/>
<keyword evidence="2" id="KW-1185">Reference proteome</keyword>
<sequence length="122" mass="14491">MKGDEVPEFGERKKEDKKLSDIYSDVVRRLHEAYKKNEKYYNLRRREKTFRIGQTVYYANKMSQSDKAKFYAKKLAPRYLGPCTVERREGTSGYVLRNAKGVEIGPYHVQDLIAVEEYRKRD</sequence>
<dbReference type="AlphaFoldDB" id="A0AAE1HK70"/>
<protein>
    <submittedName>
        <fullName evidence="1">Transposon Tf2-11 polyprotein</fullName>
    </submittedName>
</protein>
<name>A0AAE1HK70_9NEOP</name>
<evidence type="ECO:0000313" key="1">
    <source>
        <dbReference type="EMBL" id="KAK3922708.1"/>
    </source>
</evidence>
<reference evidence="1" key="2">
    <citation type="journal article" date="2023" name="BMC Genomics">
        <title>Pest status, molecular evolution, and epigenetic factors derived from the genome assembly of Frankliniella fusca, a thysanopteran phytovirus vector.</title>
        <authorList>
            <person name="Catto M.A."/>
            <person name="Labadie P.E."/>
            <person name="Jacobson A.L."/>
            <person name="Kennedy G.G."/>
            <person name="Srinivasan R."/>
            <person name="Hunt B.G."/>
        </authorList>
    </citation>
    <scope>NUCLEOTIDE SEQUENCE</scope>
    <source>
        <strain evidence="1">PL_HMW_Pooled</strain>
    </source>
</reference>
<evidence type="ECO:0000313" key="2">
    <source>
        <dbReference type="Proteomes" id="UP001219518"/>
    </source>
</evidence>